<dbReference type="RefSeq" id="WP_093502449.1">
    <property type="nucleotide sequence ID" value="NZ_BSSG01000002.1"/>
</dbReference>
<dbReference type="Proteomes" id="UP000243950">
    <property type="component" value="Unassembled WGS sequence"/>
</dbReference>
<keyword evidence="2" id="KW-1185">Reference proteome</keyword>
<organism evidence="1 2">
    <name type="scientific">Pseudomonas straminea</name>
    <dbReference type="NCBI Taxonomy" id="47882"/>
    <lineage>
        <taxon>Bacteria</taxon>
        <taxon>Pseudomonadati</taxon>
        <taxon>Pseudomonadota</taxon>
        <taxon>Gammaproteobacteria</taxon>
        <taxon>Pseudomonadales</taxon>
        <taxon>Pseudomonadaceae</taxon>
        <taxon>Phytopseudomonas</taxon>
    </lineage>
</organism>
<protein>
    <submittedName>
        <fullName evidence="1">Toxin CptA</fullName>
    </submittedName>
</protein>
<accession>A0A1I1TQQ6</accession>
<dbReference type="Pfam" id="PF07254">
    <property type="entry name" value="Cpta_toxin"/>
    <property type="match status" value="1"/>
</dbReference>
<proteinExistence type="predicted"/>
<dbReference type="EMBL" id="FOMO01000002">
    <property type="protein sequence ID" value="SFD60971.1"/>
    <property type="molecule type" value="Genomic_DNA"/>
</dbReference>
<name>A0A1I1TQQ6_PSEOC</name>
<dbReference type="AlphaFoldDB" id="A0A1I1TQQ6"/>
<evidence type="ECO:0000313" key="2">
    <source>
        <dbReference type="Proteomes" id="UP000243950"/>
    </source>
</evidence>
<reference evidence="2" key="1">
    <citation type="submission" date="2016-10" db="EMBL/GenBank/DDBJ databases">
        <authorList>
            <person name="Varghese N."/>
            <person name="Submissions S."/>
        </authorList>
    </citation>
    <scope>NUCLEOTIDE SEQUENCE [LARGE SCALE GENOMIC DNA]</scope>
    <source>
        <strain evidence="2">JCM 2783</strain>
    </source>
</reference>
<gene>
    <name evidence="1" type="ORF">SAMN05216372_102719</name>
</gene>
<evidence type="ECO:0000313" key="1">
    <source>
        <dbReference type="EMBL" id="SFD60971.1"/>
    </source>
</evidence>
<dbReference type="InterPro" id="IPR009883">
    <property type="entry name" value="YgfX"/>
</dbReference>
<sequence length="150" mass="17511">MSSPSKRFECDWRPSRRLLEIYLCAQALALLALLLVEIPLWARLLAALACAGHAAWVLPRQVLLTHPAVFKRLRHDDEGWQLAGRDGQWQPITLQPDSMALPWLVIVRYRLPGHWFTRSLCIAADAMPQDMHRRLRVRLKFSRQRWRVAE</sequence>